<evidence type="ECO:0000256" key="1">
    <source>
        <dbReference type="SAM" id="MobiDB-lite"/>
    </source>
</evidence>
<sequence>MTSTQTQDNNSDFPSTVLIDNTNPAMDNGALENPVRGKSQKRGPEDEDASESAIDDANGAIVPRKRQKRVAGESSTRQKRATGRNLRGKRGLLKRLTDFPLELIFEIFKYLKPLDILRLARSSKVLRGILMSRTSADIWRAARANVEGLPPLPPDLTEPQYANLAFDMSCHNCSIRCDTVVWQTRTRTCRKCLPIIFSSYAEVYDRYGLKNELSGAFCKRLREMVPHLNCYSENIKSPWRYQLEGYIPATVELFFEQLERHRRDDSDEVFEEWVDSVMNDYKPICEHAKACVEWCESKTERRTEEIASLKLKRKEAIIQKLHEIGWGKIVTMLTKEWDDLLSSHKLVNQAKELTEKVWNNIKGPLIEYLTEKRRCYAMRVRSRELQKMWEEHRNSIDPSLPVPTFGDLLQARIFDDIWQIPVEQDSIETEIHEAAQKVLSFISQWRPQAEQRVLDILRQVVPAATLTDLTLVKTVFKCSRCDDCLWYADAGICSHDCTSRKAPGSHFAQSGLPSELHSDFFSTSWDPSCIQYCQETSDKAISVLDACGLNRATTTPGEMHVLNPLFKCRFACECVCLERNFKYLVRWDRVLLRCCRNLETVDVAELDSLIESVFDEYEKLIPDVSEEVFLHRMLQLAELAELPSFLRARSDKMYCKICLRRGDDMAERMGEHLENEYVFFLPPEPFPDSFSHNVTSMSREYWNWLPGKLSLHMRSAVPIFLLKQTVLDAI</sequence>
<dbReference type="EMBL" id="JAACJM010000004">
    <property type="protein sequence ID" value="KAF5372886.1"/>
    <property type="molecule type" value="Genomic_DNA"/>
</dbReference>
<protein>
    <recommendedName>
        <fullName evidence="2">F-box domain-containing protein</fullName>
    </recommendedName>
</protein>
<dbReference type="InterPro" id="IPR001810">
    <property type="entry name" value="F-box_dom"/>
</dbReference>
<evidence type="ECO:0000313" key="4">
    <source>
        <dbReference type="Proteomes" id="UP000559256"/>
    </source>
</evidence>
<feature type="region of interest" description="Disordered" evidence="1">
    <location>
        <begin position="1"/>
        <end position="85"/>
    </location>
</feature>
<evidence type="ECO:0000259" key="2">
    <source>
        <dbReference type="PROSITE" id="PS50181"/>
    </source>
</evidence>
<dbReference type="Proteomes" id="UP000559256">
    <property type="component" value="Unassembled WGS sequence"/>
</dbReference>
<keyword evidence="4" id="KW-1185">Reference proteome</keyword>
<feature type="domain" description="F-box" evidence="2">
    <location>
        <begin position="93"/>
        <end position="142"/>
    </location>
</feature>
<name>A0A8H5GX37_9AGAR</name>
<dbReference type="Pfam" id="PF00646">
    <property type="entry name" value="F-box"/>
    <property type="match status" value="1"/>
</dbReference>
<evidence type="ECO:0000313" key="3">
    <source>
        <dbReference type="EMBL" id="KAF5372886.1"/>
    </source>
</evidence>
<feature type="compositionally biased region" description="Acidic residues" evidence="1">
    <location>
        <begin position="45"/>
        <end position="54"/>
    </location>
</feature>
<gene>
    <name evidence="3" type="ORF">D9758_001514</name>
</gene>
<comment type="caution">
    <text evidence="3">The sequence shown here is derived from an EMBL/GenBank/DDBJ whole genome shotgun (WGS) entry which is preliminary data.</text>
</comment>
<accession>A0A8H5GX37</accession>
<feature type="compositionally biased region" description="Polar residues" evidence="1">
    <location>
        <begin position="1"/>
        <end position="25"/>
    </location>
</feature>
<dbReference type="InterPro" id="IPR036047">
    <property type="entry name" value="F-box-like_dom_sf"/>
</dbReference>
<dbReference type="PROSITE" id="PS50181">
    <property type="entry name" value="FBOX"/>
    <property type="match status" value="1"/>
</dbReference>
<dbReference type="AlphaFoldDB" id="A0A8H5GX37"/>
<dbReference type="OrthoDB" id="2322499at2759"/>
<organism evidence="3 4">
    <name type="scientific">Tetrapyrgos nigripes</name>
    <dbReference type="NCBI Taxonomy" id="182062"/>
    <lineage>
        <taxon>Eukaryota</taxon>
        <taxon>Fungi</taxon>
        <taxon>Dikarya</taxon>
        <taxon>Basidiomycota</taxon>
        <taxon>Agaricomycotina</taxon>
        <taxon>Agaricomycetes</taxon>
        <taxon>Agaricomycetidae</taxon>
        <taxon>Agaricales</taxon>
        <taxon>Marasmiineae</taxon>
        <taxon>Marasmiaceae</taxon>
        <taxon>Tetrapyrgos</taxon>
    </lineage>
</organism>
<reference evidence="3 4" key="1">
    <citation type="journal article" date="2020" name="ISME J.">
        <title>Uncovering the hidden diversity of litter-decomposition mechanisms in mushroom-forming fungi.</title>
        <authorList>
            <person name="Floudas D."/>
            <person name="Bentzer J."/>
            <person name="Ahren D."/>
            <person name="Johansson T."/>
            <person name="Persson P."/>
            <person name="Tunlid A."/>
        </authorList>
    </citation>
    <scope>NUCLEOTIDE SEQUENCE [LARGE SCALE GENOMIC DNA]</scope>
    <source>
        <strain evidence="3 4">CBS 291.85</strain>
    </source>
</reference>
<dbReference type="SUPFAM" id="SSF81383">
    <property type="entry name" value="F-box domain"/>
    <property type="match status" value="1"/>
</dbReference>
<proteinExistence type="predicted"/>